<organism evidence="3 4">
    <name type="scientific">Cuscuta europaea</name>
    <name type="common">European dodder</name>
    <dbReference type="NCBI Taxonomy" id="41803"/>
    <lineage>
        <taxon>Eukaryota</taxon>
        <taxon>Viridiplantae</taxon>
        <taxon>Streptophyta</taxon>
        <taxon>Embryophyta</taxon>
        <taxon>Tracheophyta</taxon>
        <taxon>Spermatophyta</taxon>
        <taxon>Magnoliopsida</taxon>
        <taxon>eudicotyledons</taxon>
        <taxon>Gunneridae</taxon>
        <taxon>Pentapetalae</taxon>
        <taxon>asterids</taxon>
        <taxon>lamiids</taxon>
        <taxon>Solanales</taxon>
        <taxon>Convolvulaceae</taxon>
        <taxon>Cuscuteae</taxon>
        <taxon>Cuscuta</taxon>
        <taxon>Cuscuta subgen. Cuscuta</taxon>
    </lineage>
</organism>
<dbReference type="AlphaFoldDB" id="A0A9P1EBU3"/>
<reference evidence="3" key="1">
    <citation type="submission" date="2022-07" db="EMBL/GenBank/DDBJ databases">
        <authorList>
            <person name="Macas J."/>
            <person name="Novak P."/>
            <person name="Neumann P."/>
        </authorList>
    </citation>
    <scope>NUCLEOTIDE SEQUENCE</scope>
</reference>
<sequence length="263" mass="30303">MNIVVQENGRYVNSDATFLDSQCIDDDADQNVNHDTLTDSDEDGGDLVSGNAPSSHYTKVYELPARFDESWRGCTTSSRFSADGEFKFGQEFDYKKQLINMIRVYSVKRNQFFSVLESDKHKFVAECKRKKECGCTWRIRATKKHARRDMFKVVRYAGPHIPTCLGNVDNNDHAGITSQFIAREITDLLRTDPSLKVRTISELMKEKYGYVPSYKRSCLAKQKAISEIFGDWEASYSDLPHFMLALQHSNPGTVVHWYSFRYR</sequence>
<keyword evidence="4" id="KW-1185">Reference proteome</keyword>
<protein>
    <recommendedName>
        <fullName evidence="2">Transposase MuDR plant domain-containing protein</fullName>
    </recommendedName>
</protein>
<gene>
    <name evidence="3" type="ORF">CEURO_LOCUS12126</name>
</gene>
<proteinExistence type="predicted"/>
<dbReference type="OrthoDB" id="1289322at2759"/>
<dbReference type="Proteomes" id="UP001152484">
    <property type="component" value="Unassembled WGS sequence"/>
</dbReference>
<comment type="caution">
    <text evidence="3">The sequence shown here is derived from an EMBL/GenBank/DDBJ whole genome shotgun (WGS) entry which is preliminary data.</text>
</comment>
<evidence type="ECO:0000313" key="3">
    <source>
        <dbReference type="EMBL" id="CAH9092852.1"/>
    </source>
</evidence>
<feature type="domain" description="Transposase MuDR plant" evidence="2">
    <location>
        <begin position="87"/>
        <end position="147"/>
    </location>
</feature>
<evidence type="ECO:0000256" key="1">
    <source>
        <dbReference type="SAM" id="MobiDB-lite"/>
    </source>
</evidence>
<name>A0A9P1EBU3_CUSEU</name>
<accession>A0A9P1EBU3</accession>
<dbReference type="EMBL" id="CAMAPE010000029">
    <property type="protein sequence ID" value="CAH9092852.1"/>
    <property type="molecule type" value="Genomic_DNA"/>
</dbReference>
<dbReference type="PANTHER" id="PTHR31973:SF195">
    <property type="entry name" value="MUDR FAMILY TRANSPOSASE"/>
    <property type="match status" value="1"/>
</dbReference>
<feature type="region of interest" description="Disordered" evidence="1">
    <location>
        <begin position="30"/>
        <end position="51"/>
    </location>
</feature>
<evidence type="ECO:0000313" key="4">
    <source>
        <dbReference type="Proteomes" id="UP001152484"/>
    </source>
</evidence>
<evidence type="ECO:0000259" key="2">
    <source>
        <dbReference type="Pfam" id="PF03108"/>
    </source>
</evidence>
<dbReference type="InterPro" id="IPR004332">
    <property type="entry name" value="Transposase_MuDR"/>
</dbReference>
<dbReference type="Pfam" id="PF03108">
    <property type="entry name" value="DBD_Tnp_Mut"/>
    <property type="match status" value="1"/>
</dbReference>
<dbReference type="PANTHER" id="PTHR31973">
    <property type="entry name" value="POLYPROTEIN, PUTATIVE-RELATED"/>
    <property type="match status" value="1"/>
</dbReference>